<reference evidence="3" key="1">
    <citation type="submission" date="2023-07" db="EMBL/GenBank/DDBJ databases">
        <title>Whole genome shotgun sequence of Streptomyces achromogenes subsp. rubradiris NBRC 14000.</title>
        <authorList>
            <person name="Komaki H."/>
            <person name="Tamura T."/>
        </authorList>
    </citation>
    <scope>NUCLEOTIDE SEQUENCE [LARGE SCALE GENOMIC DNA]</scope>
    <source>
        <strain evidence="3">NBRC 14000</strain>
    </source>
</reference>
<sequence>MSFAVRCASGAAGLTTAALILAVPSVYAAEQTEAPVASFADAGTRAIAAQDREAVQAAATLCGDGYTLIYAERLPDERRWGTLFTYMNWSDYSAGRGCAVFDNNLGVSKYMKLSICESTIESPECVTDAGNFSQYAGPVYSKTYWKYQQCSKVTAIMKNSASDSDAAALINRRLSVGTCN</sequence>
<keyword evidence="3" id="KW-1185">Reference proteome</keyword>
<gene>
    <name evidence="2" type="ORF">Srubr_36680</name>
</gene>
<dbReference type="RefSeq" id="WP_189989650.1">
    <property type="nucleotide sequence ID" value="NZ_BNCB01000001.1"/>
</dbReference>
<proteinExistence type="predicted"/>
<evidence type="ECO:0000313" key="3">
    <source>
        <dbReference type="Proteomes" id="UP000646738"/>
    </source>
</evidence>
<name>A0ABQ3RDE3_STRRR</name>
<accession>A0ABQ3RDE3</accession>
<feature type="signal peptide" evidence="1">
    <location>
        <begin position="1"/>
        <end position="28"/>
    </location>
</feature>
<keyword evidence="1" id="KW-0732">Signal</keyword>
<dbReference type="Proteomes" id="UP000646738">
    <property type="component" value="Unassembled WGS sequence"/>
</dbReference>
<protein>
    <recommendedName>
        <fullName evidence="4">Peptidase inhibitor family I36</fullName>
    </recommendedName>
</protein>
<dbReference type="EMBL" id="BNEA01000015">
    <property type="protein sequence ID" value="GHI53822.1"/>
    <property type="molecule type" value="Genomic_DNA"/>
</dbReference>
<evidence type="ECO:0008006" key="4">
    <source>
        <dbReference type="Google" id="ProtNLM"/>
    </source>
</evidence>
<evidence type="ECO:0000256" key="1">
    <source>
        <dbReference type="SAM" id="SignalP"/>
    </source>
</evidence>
<organism evidence="2 3">
    <name type="scientific">Streptomyces rubradiris</name>
    <name type="common">Streptomyces achromogenes subsp. rubradiris</name>
    <dbReference type="NCBI Taxonomy" id="285531"/>
    <lineage>
        <taxon>Bacteria</taxon>
        <taxon>Bacillati</taxon>
        <taxon>Actinomycetota</taxon>
        <taxon>Actinomycetes</taxon>
        <taxon>Kitasatosporales</taxon>
        <taxon>Streptomycetaceae</taxon>
        <taxon>Streptomyces</taxon>
    </lineage>
</organism>
<feature type="chain" id="PRO_5045629971" description="Peptidase inhibitor family I36" evidence="1">
    <location>
        <begin position="29"/>
        <end position="180"/>
    </location>
</feature>
<comment type="caution">
    <text evidence="2">The sequence shown here is derived from an EMBL/GenBank/DDBJ whole genome shotgun (WGS) entry which is preliminary data.</text>
</comment>
<evidence type="ECO:0000313" key="2">
    <source>
        <dbReference type="EMBL" id="GHI53822.1"/>
    </source>
</evidence>